<reference evidence="10" key="1">
    <citation type="submission" date="2016-11" db="UniProtKB">
        <authorList>
            <consortium name="WormBaseParasite"/>
        </authorList>
    </citation>
    <scope>IDENTIFICATION</scope>
</reference>
<feature type="domain" description="PUL" evidence="8">
    <location>
        <begin position="514"/>
        <end position="787"/>
    </location>
</feature>
<sequence>MTNSKPRFTLCDVGSAHIDDVKAIAKHAGGFASVGRDGCVFKWEPTQLNRFAYHPVTQLGVAANSVAVLKRHDGLENIFVGLSSGSIVCISPVTGIVCCTLEQHSANVCSLYVDQEARILISGSWDTTAIIWDIGGLYEGLVGDCERFVLQGHNQSVWAAKTGFVKNSFITGSADKTIKYWDRANVLKSMTAPDIVRAIELIGKDHVFGLLNSGSVGLWDLSSETMLTSYNTMSGEFMYSMKLLTMPNQEKCLVTCGEGGNVEVLKIDENDLLSPSETFQLPVGSIWSVQVLEDNKIVFGASDKNVYVYSLIEHVWTDPEIENIFQEKMKVIEKEKQDRIRKESADEVVTMKISFEDGGPMLDLHYRKGTDPAVTAQEFMMQHNIPSHHYTEIVEFIKQAVPDAGRQESLAKRQKERVFIDGDIYDFALEVTLEDGREVKLGYNAGEDYDVAAERFVKKHNVHPKMIPHLSALLKTQFPVLPASSAEGGNPLTGTNRYTPDNLHGNNPLRPVSDLYPIRSTIYFEKYPVVVEKAIDKLVSFNGQQEEGLKLHPDELLALETMFRQGDPDGDTLIRALQKGMEWPLQFKLPIVDLFRLSILRLDVNTFFFSPEKETLNAIRAILLTSEEQNVIITVCRILCNAFKHPDGHKAMITDIQNWIKILVGTVMRLWPKAQQIASCVLANYAFCLSSYAGKCDNVGPREDALFSILIETNHALEGISDSQDGTFKIDEAAGTNILKCVISLLWGDKELIKTAKQNGICNLAKNMLDCIAAEDGKTAAREILYMVESV</sequence>
<dbReference type="PROSITE" id="PS50082">
    <property type="entry name" value="WD_REPEATS_2"/>
    <property type="match status" value="2"/>
</dbReference>
<dbReference type="InterPro" id="IPR036322">
    <property type="entry name" value="WD40_repeat_dom_sf"/>
</dbReference>
<dbReference type="GO" id="GO:0043130">
    <property type="term" value="F:ubiquitin binding"/>
    <property type="evidence" value="ECO:0007669"/>
    <property type="project" value="TreeGrafter"/>
</dbReference>
<comment type="subcellular location">
    <subcellularLocation>
        <location evidence="1">Cytoplasm</location>
    </subcellularLocation>
</comment>
<evidence type="ECO:0000259" key="8">
    <source>
        <dbReference type="PROSITE" id="PS51396"/>
    </source>
</evidence>
<organism evidence="9 10">
    <name type="scientific">Steinernema glaseri</name>
    <dbReference type="NCBI Taxonomy" id="37863"/>
    <lineage>
        <taxon>Eukaryota</taxon>
        <taxon>Metazoa</taxon>
        <taxon>Ecdysozoa</taxon>
        <taxon>Nematoda</taxon>
        <taxon>Chromadorea</taxon>
        <taxon>Rhabditida</taxon>
        <taxon>Tylenchina</taxon>
        <taxon>Panagrolaimomorpha</taxon>
        <taxon>Strongyloidoidea</taxon>
        <taxon>Steinernematidae</taxon>
        <taxon>Steinernema</taxon>
    </lineage>
</organism>
<keyword evidence="5" id="KW-0677">Repeat</keyword>
<dbReference type="GO" id="GO:0005634">
    <property type="term" value="C:nucleus"/>
    <property type="evidence" value="ECO:0007669"/>
    <property type="project" value="TreeGrafter"/>
</dbReference>
<dbReference type="Gene3D" id="3.10.20.870">
    <property type="entry name" value="PFU (PLAA family ubiquitin binding), C-terminal domain"/>
    <property type="match status" value="2"/>
</dbReference>
<evidence type="ECO:0000256" key="6">
    <source>
        <dbReference type="PROSITE-ProRule" id="PRU00221"/>
    </source>
</evidence>
<proteinExistence type="inferred from homology"/>
<feature type="repeat" description="WD" evidence="6">
    <location>
        <begin position="150"/>
        <end position="182"/>
    </location>
</feature>
<evidence type="ECO:0000313" key="9">
    <source>
        <dbReference type="Proteomes" id="UP000095287"/>
    </source>
</evidence>
<dbReference type="InterPro" id="IPR019775">
    <property type="entry name" value="WD40_repeat_CS"/>
</dbReference>
<dbReference type="InterPro" id="IPR013535">
    <property type="entry name" value="PUL_dom"/>
</dbReference>
<evidence type="ECO:0000256" key="4">
    <source>
        <dbReference type="ARBA" id="ARBA00022574"/>
    </source>
</evidence>
<dbReference type="PROSITE" id="PS51394">
    <property type="entry name" value="PFU"/>
    <property type="match status" value="1"/>
</dbReference>
<dbReference type="InterPro" id="IPR011989">
    <property type="entry name" value="ARM-like"/>
</dbReference>
<evidence type="ECO:0000259" key="7">
    <source>
        <dbReference type="PROSITE" id="PS51394"/>
    </source>
</evidence>
<dbReference type="PANTHER" id="PTHR19849:SF0">
    <property type="entry name" value="PHOSPHOLIPASE A-2-ACTIVATING PROTEIN"/>
    <property type="match status" value="1"/>
</dbReference>
<dbReference type="GO" id="GO:0005737">
    <property type="term" value="C:cytoplasm"/>
    <property type="evidence" value="ECO:0007669"/>
    <property type="project" value="UniProtKB-SubCell"/>
</dbReference>
<feature type="domain" description="PFU" evidence="7">
    <location>
        <begin position="382"/>
        <end position="488"/>
    </location>
</feature>
<comment type="similarity">
    <text evidence="2">Belongs to the WD repeat PLAP family.</text>
</comment>
<evidence type="ECO:0000256" key="5">
    <source>
        <dbReference type="ARBA" id="ARBA00022737"/>
    </source>
</evidence>
<dbReference type="Pfam" id="PF08324">
    <property type="entry name" value="PUL"/>
    <property type="match status" value="1"/>
</dbReference>
<dbReference type="WBParaSite" id="L893_g266.t1">
    <property type="protein sequence ID" value="L893_g266.t1"/>
    <property type="gene ID" value="L893_g266"/>
</dbReference>
<dbReference type="Gene3D" id="1.25.10.10">
    <property type="entry name" value="Leucine-rich Repeat Variant"/>
    <property type="match status" value="1"/>
</dbReference>
<dbReference type="Proteomes" id="UP000095287">
    <property type="component" value="Unplaced"/>
</dbReference>
<dbReference type="GO" id="GO:0043161">
    <property type="term" value="P:proteasome-mediated ubiquitin-dependent protein catabolic process"/>
    <property type="evidence" value="ECO:0007669"/>
    <property type="project" value="TreeGrafter"/>
</dbReference>
<evidence type="ECO:0000256" key="1">
    <source>
        <dbReference type="ARBA" id="ARBA00004496"/>
    </source>
</evidence>
<dbReference type="InterPro" id="IPR015943">
    <property type="entry name" value="WD40/YVTN_repeat-like_dom_sf"/>
</dbReference>
<name>A0A1I7ZHY6_9BILA</name>
<dbReference type="SMART" id="SM00320">
    <property type="entry name" value="WD40"/>
    <property type="match status" value="4"/>
</dbReference>
<evidence type="ECO:0000256" key="2">
    <source>
        <dbReference type="ARBA" id="ARBA00008495"/>
    </source>
</evidence>
<evidence type="ECO:0000256" key="3">
    <source>
        <dbReference type="ARBA" id="ARBA00022490"/>
    </source>
</evidence>
<dbReference type="InterPro" id="IPR001680">
    <property type="entry name" value="WD40_rpt"/>
</dbReference>
<dbReference type="InterPro" id="IPR015155">
    <property type="entry name" value="PFU"/>
</dbReference>
<keyword evidence="3" id="KW-0963">Cytoplasm</keyword>
<accession>A0A1I7ZHY6</accession>
<keyword evidence="4 6" id="KW-0853">WD repeat</keyword>
<dbReference type="GO" id="GO:0010992">
    <property type="term" value="P:ubiquitin recycling"/>
    <property type="evidence" value="ECO:0007669"/>
    <property type="project" value="TreeGrafter"/>
</dbReference>
<dbReference type="Gene3D" id="2.130.10.10">
    <property type="entry name" value="YVTN repeat-like/Quinoprotein amine dehydrogenase"/>
    <property type="match status" value="1"/>
</dbReference>
<dbReference type="SUPFAM" id="SSF50978">
    <property type="entry name" value="WD40 repeat-like"/>
    <property type="match status" value="1"/>
</dbReference>
<dbReference type="PROSITE" id="PS50294">
    <property type="entry name" value="WD_REPEATS_REGION"/>
    <property type="match status" value="2"/>
</dbReference>
<protein>
    <submittedName>
        <fullName evidence="10">WD_REPEATS_REGION domain-containing protein</fullName>
    </submittedName>
</protein>
<feature type="repeat" description="WD" evidence="6">
    <location>
        <begin position="101"/>
        <end position="134"/>
    </location>
</feature>
<dbReference type="PROSITE" id="PS00678">
    <property type="entry name" value="WD_REPEATS_1"/>
    <property type="match status" value="1"/>
</dbReference>
<dbReference type="PANTHER" id="PTHR19849">
    <property type="entry name" value="PHOSPHOLIPASE A-2-ACTIVATING PROTEIN"/>
    <property type="match status" value="1"/>
</dbReference>
<keyword evidence="9" id="KW-1185">Reference proteome</keyword>
<evidence type="ECO:0000313" key="10">
    <source>
        <dbReference type="WBParaSite" id="L893_g266.t1"/>
    </source>
</evidence>
<dbReference type="PROSITE" id="PS51396">
    <property type="entry name" value="PUL"/>
    <property type="match status" value="1"/>
</dbReference>
<dbReference type="InterPro" id="IPR038122">
    <property type="entry name" value="PFU_sf"/>
</dbReference>
<dbReference type="Pfam" id="PF00400">
    <property type="entry name" value="WD40"/>
    <property type="match status" value="2"/>
</dbReference>
<dbReference type="Pfam" id="PF09070">
    <property type="entry name" value="PFU"/>
    <property type="match status" value="2"/>
</dbReference>
<dbReference type="AlphaFoldDB" id="A0A1I7ZHY6"/>